<accession>A0A2V3A5R1</accession>
<dbReference type="Gene3D" id="3.40.720.10">
    <property type="entry name" value="Alkaline Phosphatase, subunit A"/>
    <property type="match status" value="1"/>
</dbReference>
<gene>
    <name evidence="1" type="ORF">DFO73_101482</name>
</gene>
<name>A0A2V3A5R1_9BACI</name>
<dbReference type="EMBL" id="QGTW01000001">
    <property type="protein sequence ID" value="PWW32219.1"/>
    <property type="molecule type" value="Genomic_DNA"/>
</dbReference>
<dbReference type="PROSITE" id="PS51257">
    <property type="entry name" value="PROKAR_LIPOPROTEIN"/>
    <property type="match status" value="1"/>
</dbReference>
<evidence type="ECO:0000313" key="1">
    <source>
        <dbReference type="EMBL" id="PWW32219.1"/>
    </source>
</evidence>
<evidence type="ECO:0000313" key="2">
    <source>
        <dbReference type="Proteomes" id="UP000247150"/>
    </source>
</evidence>
<protein>
    <submittedName>
        <fullName evidence="1">Type I phosphodiesterase/nucleotide pyrophosphatase</fullName>
    </submittedName>
</protein>
<proteinExistence type="predicted"/>
<dbReference type="Pfam" id="PF01663">
    <property type="entry name" value="Phosphodiest"/>
    <property type="match status" value="1"/>
</dbReference>
<sequence length="522" mass="58737">MLIRLLLIIVISILVIGCTSSGNKAYEQGKTAAAIQTESQSTPKIILLVIDSIMDEPLKKAIQEKKAPALAFFLKHGQYSKNLVSSYPTMSVTIDSSLITGTYPDQSKIPGLVWFDNDKKQIITYGNGFFEIMKLGVSQFAENIMHQYNNVDLSPNVTTIHEDLDNIKKESASINAFIYRGNYHHTLKVPKLITKVSNIPEEYKTVGPKMLSLGAFIRQDTKNNHIVNRIGLNDAFAVQELKYLLQNNSLPEFTILYISENDFTVHREGPDTTKGIEKLDKHLQEVLNIFPKWEDALNNNIWVIIGDSKQSPVKERKREALIDLKEILSKYRILKLGKPVAKDDEIVITANERMAYIYKINESVSVKNIARKLQTDPRIAWIAWKEKEIIHVISGDHGGSFNFNSGGTYHDVYNQAWSIKGNTSILDLTLKNKNIHYGDYPDGLARLYGAMHSQEGEFLVVDAKPGYEFIGESSPEHSGGAAHGSMHKDDSLVPIIVTGTNKSINQLRIVDLKKWILDILEN</sequence>
<dbReference type="SUPFAM" id="SSF53649">
    <property type="entry name" value="Alkaline phosphatase-like"/>
    <property type="match status" value="1"/>
</dbReference>
<dbReference type="PANTHER" id="PTHR10151:SF120">
    <property type="entry name" value="BIS(5'-ADENOSYL)-TRIPHOSPHATASE"/>
    <property type="match status" value="1"/>
</dbReference>
<comment type="caution">
    <text evidence="1">The sequence shown here is derived from an EMBL/GenBank/DDBJ whole genome shotgun (WGS) entry which is preliminary data.</text>
</comment>
<dbReference type="PANTHER" id="PTHR10151">
    <property type="entry name" value="ECTONUCLEOTIDE PYROPHOSPHATASE/PHOSPHODIESTERASE"/>
    <property type="match status" value="1"/>
</dbReference>
<dbReference type="InterPro" id="IPR017850">
    <property type="entry name" value="Alkaline_phosphatase_core_sf"/>
</dbReference>
<dbReference type="AlphaFoldDB" id="A0A2V3A5R1"/>
<dbReference type="Proteomes" id="UP000247150">
    <property type="component" value="Unassembled WGS sequence"/>
</dbReference>
<reference evidence="1 2" key="1">
    <citation type="submission" date="2018-05" db="EMBL/GenBank/DDBJ databases">
        <title>Freshwater and sediment microbial communities from various areas in North America, analyzing microbe dynamics in response to fracking.</title>
        <authorList>
            <person name="Lamendella R."/>
        </authorList>
    </citation>
    <scope>NUCLEOTIDE SEQUENCE [LARGE SCALE GENOMIC DNA]</scope>
    <source>
        <strain evidence="1 2">15_TX</strain>
    </source>
</reference>
<dbReference type="InterPro" id="IPR002591">
    <property type="entry name" value="Phosphodiest/P_Trfase"/>
</dbReference>
<organism evidence="1 2">
    <name type="scientific">Cytobacillus oceanisediminis</name>
    <dbReference type="NCBI Taxonomy" id="665099"/>
    <lineage>
        <taxon>Bacteria</taxon>
        <taxon>Bacillati</taxon>
        <taxon>Bacillota</taxon>
        <taxon>Bacilli</taxon>
        <taxon>Bacillales</taxon>
        <taxon>Bacillaceae</taxon>
        <taxon>Cytobacillus</taxon>
    </lineage>
</organism>
<dbReference type="GO" id="GO:0016787">
    <property type="term" value="F:hydrolase activity"/>
    <property type="evidence" value="ECO:0007669"/>
    <property type="project" value="UniProtKB-ARBA"/>
</dbReference>